<organism evidence="1 2">
    <name type="scientific">Acetobacterium malicum</name>
    <dbReference type="NCBI Taxonomy" id="52692"/>
    <lineage>
        <taxon>Bacteria</taxon>
        <taxon>Bacillati</taxon>
        <taxon>Bacillota</taxon>
        <taxon>Clostridia</taxon>
        <taxon>Eubacteriales</taxon>
        <taxon>Eubacteriaceae</taxon>
        <taxon>Acetobacterium</taxon>
    </lineage>
</organism>
<evidence type="ECO:0000313" key="1">
    <source>
        <dbReference type="EMBL" id="MBC3900454.1"/>
    </source>
</evidence>
<evidence type="ECO:0000313" key="2">
    <source>
        <dbReference type="Proteomes" id="UP000622405"/>
    </source>
</evidence>
<dbReference type="SUPFAM" id="SSF54909">
    <property type="entry name" value="Dimeric alpha+beta barrel"/>
    <property type="match status" value="1"/>
</dbReference>
<proteinExistence type="predicted"/>
<accession>A0ABR6YZ86</accession>
<name>A0ABR6YZ86_9FIRM</name>
<reference evidence="1 2" key="1">
    <citation type="journal article" date="2020" name="mSystems">
        <title>Defining Genomic and Predicted Metabolic Features of the Acetobacterium Genus.</title>
        <authorList>
            <person name="Ross D.E."/>
            <person name="Marshall C.W."/>
            <person name="Gulliver D."/>
            <person name="May H.D."/>
            <person name="Norman R.S."/>
        </authorList>
    </citation>
    <scope>NUCLEOTIDE SEQUENCE [LARGE SCALE GENOMIC DNA]</scope>
    <source>
        <strain evidence="1 2">DSM 4132</strain>
    </source>
</reference>
<sequence length="114" mass="13736">MKETDMEVFMRMMTEIVRMKTAEGVVKEDFIKWVNELEVEFHAKKPGYIDSELMFDEKKDEWVMIQHWSSMVELKNASREMFEESITENFRNALDPKSVKMIIYNQVQTWSLDQ</sequence>
<comment type="caution">
    <text evidence="1">The sequence shown here is derived from an EMBL/GenBank/DDBJ whole genome shotgun (WGS) entry which is preliminary data.</text>
</comment>
<dbReference type="Proteomes" id="UP000622405">
    <property type="component" value="Unassembled WGS sequence"/>
</dbReference>
<dbReference type="InterPro" id="IPR011008">
    <property type="entry name" value="Dimeric_a/b-barrel"/>
</dbReference>
<dbReference type="EMBL" id="WJBE01000012">
    <property type="protein sequence ID" value="MBC3900454.1"/>
    <property type="molecule type" value="Genomic_DNA"/>
</dbReference>
<evidence type="ECO:0008006" key="3">
    <source>
        <dbReference type="Google" id="ProtNLM"/>
    </source>
</evidence>
<gene>
    <name evidence="1" type="ORF">GH811_12585</name>
</gene>
<protein>
    <recommendedName>
        <fullName evidence="3">ABM domain-containing protein</fullName>
    </recommendedName>
</protein>
<keyword evidence="2" id="KW-1185">Reference proteome</keyword>